<sequence length="393" mass="45717">MFDLATSSFFFERMNEQHSTIVQNIDIVNENITTLNTTYHRPKQFILSLNNTLRSLLFFIEYSKKNSPPWLKSAVVDFVERNKKNYETFKHLRNVSAHQKLIFPAESLVGGLFRIRSQTHYLLKLGLGDHNGPRAYAPDMALKNTEDIFSDLLTFSSVVFMDLEHSSFGECLGVTRKWFYKVNLKYDNEKINEIVDAYDLATTFSSLLLDELCYSYGTQKGLRYDTPFSRKLAEHNNINTLLELDLYPSLFKIWWEEDITPLNYGIQADLLNGRQHNASDEYYSWIFKNLTTNSDEYRTKLPKFAKLDPDLIFSDEHIMDFLSFIINNHWHFKRAYLVDFTKSPVSPAEIMKPQRIGKILIAEYQTKKACTISSAKTQLNDHIGKMLAALTNK</sequence>
<protein>
    <submittedName>
        <fullName evidence="1">Uncharacterized protein</fullName>
    </submittedName>
</protein>
<accession>A0ABV7PSN4</accession>
<dbReference type="RefSeq" id="WP_379737068.1">
    <property type="nucleotide sequence ID" value="NZ_JBHRVV010000001.1"/>
</dbReference>
<comment type="caution">
    <text evidence="1">The sequence shown here is derived from an EMBL/GenBank/DDBJ whole genome shotgun (WGS) entry which is preliminary data.</text>
</comment>
<name>A0ABV7PSN4_9BURK</name>
<keyword evidence="2" id="KW-1185">Reference proteome</keyword>
<evidence type="ECO:0000313" key="1">
    <source>
        <dbReference type="EMBL" id="MFC3460561.1"/>
    </source>
</evidence>
<dbReference type="EMBL" id="JBHRVV010000001">
    <property type="protein sequence ID" value="MFC3460561.1"/>
    <property type="molecule type" value="Genomic_DNA"/>
</dbReference>
<organism evidence="1 2">
    <name type="scientific">Massilia haematophila</name>
    <dbReference type="NCBI Taxonomy" id="457923"/>
    <lineage>
        <taxon>Bacteria</taxon>
        <taxon>Pseudomonadati</taxon>
        <taxon>Pseudomonadota</taxon>
        <taxon>Betaproteobacteria</taxon>
        <taxon>Burkholderiales</taxon>
        <taxon>Oxalobacteraceae</taxon>
        <taxon>Telluria group</taxon>
        <taxon>Massilia</taxon>
    </lineage>
</organism>
<proteinExistence type="predicted"/>
<gene>
    <name evidence="1" type="ORF">ACFOPH_20270</name>
</gene>
<evidence type="ECO:0000313" key="2">
    <source>
        <dbReference type="Proteomes" id="UP001595665"/>
    </source>
</evidence>
<reference evidence="2" key="1">
    <citation type="journal article" date="2019" name="Int. J. Syst. Evol. Microbiol.">
        <title>The Global Catalogue of Microorganisms (GCM) 10K type strain sequencing project: providing services to taxonomists for standard genome sequencing and annotation.</title>
        <authorList>
            <consortium name="The Broad Institute Genomics Platform"/>
            <consortium name="The Broad Institute Genome Sequencing Center for Infectious Disease"/>
            <person name="Wu L."/>
            <person name="Ma J."/>
        </authorList>
    </citation>
    <scope>NUCLEOTIDE SEQUENCE [LARGE SCALE GENOMIC DNA]</scope>
    <source>
        <strain evidence="2">CCM 7480</strain>
    </source>
</reference>
<dbReference type="Proteomes" id="UP001595665">
    <property type="component" value="Unassembled WGS sequence"/>
</dbReference>